<accession>A0AA88YB05</accession>
<gene>
    <name evidence="5" type="ORF">FSP39_004333</name>
</gene>
<dbReference type="Gene3D" id="1.10.1280.10">
    <property type="entry name" value="Di-copper center containing domain from catechol oxidase"/>
    <property type="match status" value="1"/>
</dbReference>
<dbReference type="PANTHER" id="PTHR11474:SF126">
    <property type="entry name" value="TYROSINASE-LIKE PROTEIN TYR-1-RELATED"/>
    <property type="match status" value="1"/>
</dbReference>
<sequence>MFEEVLRYKVPGVTLPYWDSTLDSNMYSANGHPQDSVLWTGGFYGNGNGFVRDGPFAWQTPYGPLNRNHASGGRLITTQDVNTLFTIQSGGQVAAFLEDIHNSVHNWVGGQMSNIRISPVDPIFFMHHAYIDYLWWQWQMRVGAPRAFEYPPGGSGDHSPNAPLLNIYLGPRYTNADGYSARWANMVSYERSPSCSAGTCNSRFLQCSPGGCASRDMRRPQNARPQQQQFGRKRRSADIPLHVYPDLHKAFNIKPTSKSRDSTTDISPTKSEPVNDNTCFGFSVQNDFRINCKADYNLWAFLPIKVIHLRTTGKVYNSYLVKKGKPDYSCDLYSSANSSSSKINSYIKPQSPSCYKYCPQDESGIFRASIKSFGINYVGYFTDYVILDNRQPIDAKISYIGFRKPTQKASRVFLTVFDHCGRICRPKCLVPGSNPPIYRSCSGLLNINWRSPKFYGNTYQKAVLNYWKFNIESSCPTQREKNVFIVFYCDYKRDWWPWRGSKVRNGSWKYTFYHDHHYQHHVKY</sequence>
<comment type="caution">
    <text evidence="5">The sequence shown here is derived from an EMBL/GenBank/DDBJ whole genome shotgun (WGS) entry which is preliminary data.</text>
</comment>
<dbReference type="Pfam" id="PF00264">
    <property type="entry name" value="Tyrosinase"/>
    <property type="match status" value="1"/>
</dbReference>
<evidence type="ECO:0000313" key="6">
    <source>
        <dbReference type="Proteomes" id="UP001186944"/>
    </source>
</evidence>
<dbReference type="Proteomes" id="UP001186944">
    <property type="component" value="Unassembled WGS sequence"/>
</dbReference>
<dbReference type="GO" id="GO:0046872">
    <property type="term" value="F:metal ion binding"/>
    <property type="evidence" value="ECO:0007669"/>
    <property type="project" value="UniProtKB-KW"/>
</dbReference>
<dbReference type="InterPro" id="IPR002227">
    <property type="entry name" value="Tyrosinase_Cu-bd"/>
</dbReference>
<dbReference type="PRINTS" id="PR00092">
    <property type="entry name" value="TYROSINASE"/>
</dbReference>
<keyword evidence="2" id="KW-0186">Copper</keyword>
<proteinExistence type="predicted"/>
<evidence type="ECO:0000256" key="2">
    <source>
        <dbReference type="ARBA" id="ARBA00023008"/>
    </source>
</evidence>
<dbReference type="PROSITE" id="PS00498">
    <property type="entry name" value="TYROSINASE_2"/>
    <property type="match status" value="1"/>
</dbReference>
<feature type="domain" description="Tyrosinase copper-binding" evidence="4">
    <location>
        <begin position="121"/>
        <end position="132"/>
    </location>
</feature>
<evidence type="ECO:0000259" key="4">
    <source>
        <dbReference type="PROSITE" id="PS00498"/>
    </source>
</evidence>
<evidence type="ECO:0000256" key="1">
    <source>
        <dbReference type="ARBA" id="ARBA00022723"/>
    </source>
</evidence>
<reference evidence="5" key="1">
    <citation type="submission" date="2019-08" db="EMBL/GenBank/DDBJ databases">
        <title>The improved chromosome-level genome for the pearl oyster Pinctada fucata martensii using PacBio sequencing and Hi-C.</title>
        <authorList>
            <person name="Zheng Z."/>
        </authorList>
    </citation>
    <scope>NUCLEOTIDE SEQUENCE</scope>
    <source>
        <strain evidence="5">ZZ-2019</strain>
        <tissue evidence="5">Adductor muscle</tissue>
    </source>
</reference>
<protein>
    <recommendedName>
        <fullName evidence="4">Tyrosinase copper-binding domain-containing protein</fullName>
    </recommendedName>
</protein>
<dbReference type="PANTHER" id="PTHR11474">
    <property type="entry name" value="TYROSINASE FAMILY MEMBER"/>
    <property type="match status" value="1"/>
</dbReference>
<feature type="compositionally biased region" description="Low complexity" evidence="3">
    <location>
        <begin position="220"/>
        <end position="229"/>
    </location>
</feature>
<evidence type="ECO:0000313" key="5">
    <source>
        <dbReference type="EMBL" id="KAK3101543.1"/>
    </source>
</evidence>
<dbReference type="EMBL" id="VSWD01000005">
    <property type="protein sequence ID" value="KAK3101543.1"/>
    <property type="molecule type" value="Genomic_DNA"/>
</dbReference>
<name>A0AA88YB05_PINIB</name>
<keyword evidence="1" id="KW-0479">Metal-binding</keyword>
<dbReference type="GO" id="GO:0016491">
    <property type="term" value="F:oxidoreductase activity"/>
    <property type="evidence" value="ECO:0007669"/>
    <property type="project" value="InterPro"/>
</dbReference>
<dbReference type="InterPro" id="IPR008922">
    <property type="entry name" value="Di-copper_centre_dom_sf"/>
</dbReference>
<dbReference type="AlphaFoldDB" id="A0AA88YB05"/>
<keyword evidence="6" id="KW-1185">Reference proteome</keyword>
<evidence type="ECO:0000256" key="3">
    <source>
        <dbReference type="SAM" id="MobiDB-lite"/>
    </source>
</evidence>
<organism evidence="5 6">
    <name type="scientific">Pinctada imbricata</name>
    <name type="common">Atlantic pearl-oyster</name>
    <name type="synonym">Pinctada martensii</name>
    <dbReference type="NCBI Taxonomy" id="66713"/>
    <lineage>
        <taxon>Eukaryota</taxon>
        <taxon>Metazoa</taxon>
        <taxon>Spiralia</taxon>
        <taxon>Lophotrochozoa</taxon>
        <taxon>Mollusca</taxon>
        <taxon>Bivalvia</taxon>
        <taxon>Autobranchia</taxon>
        <taxon>Pteriomorphia</taxon>
        <taxon>Pterioida</taxon>
        <taxon>Pterioidea</taxon>
        <taxon>Pteriidae</taxon>
        <taxon>Pinctada</taxon>
    </lineage>
</organism>
<dbReference type="SUPFAM" id="SSF48056">
    <property type="entry name" value="Di-copper centre-containing domain"/>
    <property type="match status" value="1"/>
</dbReference>
<feature type="region of interest" description="Disordered" evidence="3">
    <location>
        <begin position="215"/>
        <end position="235"/>
    </location>
</feature>
<dbReference type="InterPro" id="IPR050316">
    <property type="entry name" value="Tyrosinase/Hemocyanin"/>
</dbReference>